<protein>
    <submittedName>
        <fullName evidence="1">GL21832</fullName>
    </submittedName>
</protein>
<keyword evidence="2" id="KW-1185">Reference proteome</keyword>
<gene>
    <name evidence="1" type="primary">Dper\GL21832</name>
    <name evidence="1" type="ORF">Dper_GL21832</name>
</gene>
<dbReference type="STRING" id="7234.B4H6R3"/>
<accession>B4H6R3</accession>
<evidence type="ECO:0000313" key="1">
    <source>
        <dbReference type="EMBL" id="EDW33501.1"/>
    </source>
</evidence>
<dbReference type="HOGENOM" id="CLU_2270412_0_0_1"/>
<reference evidence="1 2" key="1">
    <citation type="journal article" date="2007" name="Nature">
        <title>Evolution of genes and genomes on the Drosophila phylogeny.</title>
        <authorList>
            <consortium name="Drosophila 12 Genomes Consortium"/>
            <person name="Clark A.G."/>
            <person name="Eisen M.B."/>
            <person name="Smith D.R."/>
            <person name="Bergman C.M."/>
            <person name="Oliver B."/>
            <person name="Markow T.A."/>
            <person name="Kaufman T.C."/>
            <person name="Kellis M."/>
            <person name="Gelbart W."/>
            <person name="Iyer V.N."/>
            <person name="Pollard D.A."/>
            <person name="Sackton T.B."/>
            <person name="Larracuente A.M."/>
            <person name="Singh N.D."/>
            <person name="Abad J.P."/>
            <person name="Abt D.N."/>
            <person name="Adryan B."/>
            <person name="Aguade M."/>
            <person name="Akashi H."/>
            <person name="Anderson W.W."/>
            <person name="Aquadro C.F."/>
            <person name="Ardell D.H."/>
            <person name="Arguello R."/>
            <person name="Artieri C.G."/>
            <person name="Barbash D.A."/>
            <person name="Barker D."/>
            <person name="Barsanti P."/>
            <person name="Batterham P."/>
            <person name="Batzoglou S."/>
            <person name="Begun D."/>
            <person name="Bhutkar A."/>
            <person name="Blanco E."/>
            <person name="Bosak S.A."/>
            <person name="Bradley R.K."/>
            <person name="Brand A.D."/>
            <person name="Brent M.R."/>
            <person name="Brooks A.N."/>
            <person name="Brown R.H."/>
            <person name="Butlin R.K."/>
            <person name="Caggese C."/>
            <person name="Calvi B.R."/>
            <person name="Bernardo de Carvalho A."/>
            <person name="Caspi A."/>
            <person name="Castrezana S."/>
            <person name="Celniker S.E."/>
            <person name="Chang J.L."/>
            <person name="Chapple C."/>
            <person name="Chatterji S."/>
            <person name="Chinwalla A."/>
            <person name="Civetta A."/>
            <person name="Clifton S.W."/>
            <person name="Comeron J.M."/>
            <person name="Costello J.C."/>
            <person name="Coyne J.A."/>
            <person name="Daub J."/>
            <person name="David R.G."/>
            <person name="Delcher A.L."/>
            <person name="Delehaunty K."/>
            <person name="Do C.B."/>
            <person name="Ebling H."/>
            <person name="Edwards K."/>
            <person name="Eickbush T."/>
            <person name="Evans J.D."/>
            <person name="Filipski A."/>
            <person name="Findeiss S."/>
            <person name="Freyhult E."/>
            <person name="Fulton L."/>
            <person name="Fulton R."/>
            <person name="Garcia A.C."/>
            <person name="Gardiner A."/>
            <person name="Garfield D.A."/>
            <person name="Garvin B.E."/>
            <person name="Gibson G."/>
            <person name="Gilbert D."/>
            <person name="Gnerre S."/>
            <person name="Godfrey J."/>
            <person name="Good R."/>
            <person name="Gotea V."/>
            <person name="Gravely B."/>
            <person name="Greenberg A.J."/>
            <person name="Griffiths-Jones S."/>
            <person name="Gross S."/>
            <person name="Guigo R."/>
            <person name="Gustafson E.A."/>
            <person name="Haerty W."/>
            <person name="Hahn M.W."/>
            <person name="Halligan D.L."/>
            <person name="Halpern A.L."/>
            <person name="Halter G.M."/>
            <person name="Han M.V."/>
            <person name="Heger A."/>
            <person name="Hillier L."/>
            <person name="Hinrichs A.S."/>
            <person name="Holmes I."/>
            <person name="Hoskins R.A."/>
            <person name="Hubisz M.J."/>
            <person name="Hultmark D."/>
            <person name="Huntley M.A."/>
            <person name="Jaffe D.B."/>
            <person name="Jagadeeshan S."/>
            <person name="Jeck W.R."/>
            <person name="Johnson J."/>
            <person name="Jones C.D."/>
            <person name="Jordan W.C."/>
            <person name="Karpen G.H."/>
            <person name="Kataoka E."/>
            <person name="Keightley P.D."/>
            <person name="Kheradpour P."/>
            <person name="Kirkness E.F."/>
            <person name="Koerich L.B."/>
            <person name="Kristiansen K."/>
            <person name="Kudrna D."/>
            <person name="Kulathinal R.J."/>
            <person name="Kumar S."/>
            <person name="Kwok R."/>
            <person name="Lander E."/>
            <person name="Langley C.H."/>
            <person name="Lapoint R."/>
            <person name="Lazzaro B.P."/>
            <person name="Lee S.J."/>
            <person name="Levesque L."/>
            <person name="Li R."/>
            <person name="Lin C.F."/>
            <person name="Lin M.F."/>
            <person name="Lindblad-Toh K."/>
            <person name="Llopart A."/>
            <person name="Long M."/>
            <person name="Low L."/>
            <person name="Lozovsky E."/>
            <person name="Lu J."/>
            <person name="Luo M."/>
            <person name="Machado C.A."/>
            <person name="Makalowski W."/>
            <person name="Marzo M."/>
            <person name="Matsuda M."/>
            <person name="Matzkin L."/>
            <person name="McAllister B."/>
            <person name="McBride C.S."/>
            <person name="McKernan B."/>
            <person name="McKernan K."/>
            <person name="Mendez-Lago M."/>
            <person name="Minx P."/>
            <person name="Mollenhauer M.U."/>
            <person name="Montooth K."/>
            <person name="Mount S.M."/>
            <person name="Mu X."/>
            <person name="Myers E."/>
            <person name="Negre B."/>
            <person name="Newfeld S."/>
            <person name="Nielsen R."/>
            <person name="Noor M.A."/>
            <person name="O'Grady P."/>
            <person name="Pachter L."/>
            <person name="Papaceit M."/>
            <person name="Parisi M.J."/>
            <person name="Parisi M."/>
            <person name="Parts L."/>
            <person name="Pedersen J.S."/>
            <person name="Pesole G."/>
            <person name="Phillippy A.M."/>
            <person name="Ponting C.P."/>
            <person name="Pop M."/>
            <person name="Porcelli D."/>
            <person name="Powell J.R."/>
            <person name="Prohaska S."/>
            <person name="Pruitt K."/>
            <person name="Puig M."/>
            <person name="Quesneville H."/>
            <person name="Ram K.R."/>
            <person name="Rand D."/>
            <person name="Rasmussen M.D."/>
            <person name="Reed L.K."/>
            <person name="Reenan R."/>
            <person name="Reily A."/>
            <person name="Remington K.A."/>
            <person name="Rieger T.T."/>
            <person name="Ritchie M.G."/>
            <person name="Robin C."/>
            <person name="Rogers Y.H."/>
            <person name="Rohde C."/>
            <person name="Rozas J."/>
            <person name="Rubenfield M.J."/>
            <person name="Ruiz A."/>
            <person name="Russo S."/>
            <person name="Salzberg S.L."/>
            <person name="Sanchez-Gracia A."/>
            <person name="Saranga D.J."/>
            <person name="Sato H."/>
            <person name="Schaeffer S.W."/>
            <person name="Schatz M.C."/>
            <person name="Schlenke T."/>
            <person name="Schwartz R."/>
            <person name="Segarra C."/>
            <person name="Singh R.S."/>
            <person name="Sirot L."/>
            <person name="Sirota M."/>
            <person name="Sisneros N.B."/>
            <person name="Smith C.D."/>
            <person name="Smith T.F."/>
            <person name="Spieth J."/>
            <person name="Stage D.E."/>
            <person name="Stark A."/>
            <person name="Stephan W."/>
            <person name="Strausberg R.L."/>
            <person name="Strempel S."/>
            <person name="Sturgill D."/>
            <person name="Sutton G."/>
            <person name="Sutton G.G."/>
            <person name="Tao W."/>
            <person name="Teichmann S."/>
            <person name="Tobari Y.N."/>
            <person name="Tomimura Y."/>
            <person name="Tsolas J.M."/>
            <person name="Valente V.L."/>
            <person name="Venter E."/>
            <person name="Venter J.C."/>
            <person name="Vicario S."/>
            <person name="Vieira F.G."/>
            <person name="Vilella A.J."/>
            <person name="Villasante A."/>
            <person name="Walenz B."/>
            <person name="Wang J."/>
            <person name="Wasserman M."/>
            <person name="Watts T."/>
            <person name="Wilson D."/>
            <person name="Wilson R.K."/>
            <person name="Wing R.A."/>
            <person name="Wolfner M.F."/>
            <person name="Wong A."/>
            <person name="Wong G.K."/>
            <person name="Wu C.I."/>
            <person name="Wu G."/>
            <person name="Yamamoto D."/>
            <person name="Yang H.P."/>
            <person name="Yang S.P."/>
            <person name="Yorke J.A."/>
            <person name="Yoshida K."/>
            <person name="Zdobnov E."/>
            <person name="Zhang P."/>
            <person name="Zhang Y."/>
            <person name="Zimin A.V."/>
            <person name="Baldwin J."/>
            <person name="Abdouelleil A."/>
            <person name="Abdulkadir J."/>
            <person name="Abebe A."/>
            <person name="Abera B."/>
            <person name="Abreu J."/>
            <person name="Acer S.C."/>
            <person name="Aftuck L."/>
            <person name="Alexander A."/>
            <person name="An P."/>
            <person name="Anderson E."/>
            <person name="Anderson S."/>
            <person name="Arachi H."/>
            <person name="Azer M."/>
            <person name="Bachantsang P."/>
            <person name="Barry A."/>
            <person name="Bayul T."/>
            <person name="Berlin A."/>
            <person name="Bessette D."/>
            <person name="Bloom T."/>
            <person name="Blye J."/>
            <person name="Boguslavskiy L."/>
            <person name="Bonnet C."/>
            <person name="Boukhgalter B."/>
            <person name="Bourzgui I."/>
            <person name="Brown A."/>
            <person name="Cahill P."/>
            <person name="Channer S."/>
            <person name="Cheshatsang Y."/>
            <person name="Chuda L."/>
            <person name="Citroen M."/>
            <person name="Collymore A."/>
            <person name="Cooke P."/>
            <person name="Costello M."/>
            <person name="D'Aco K."/>
            <person name="Daza R."/>
            <person name="De Haan G."/>
            <person name="DeGray S."/>
            <person name="DeMaso C."/>
            <person name="Dhargay N."/>
            <person name="Dooley K."/>
            <person name="Dooley E."/>
            <person name="Doricent M."/>
            <person name="Dorje P."/>
            <person name="Dorjee K."/>
            <person name="Dupes A."/>
            <person name="Elong R."/>
            <person name="Falk J."/>
            <person name="Farina A."/>
            <person name="Faro S."/>
            <person name="Ferguson D."/>
            <person name="Fisher S."/>
            <person name="Foley C.D."/>
            <person name="Franke A."/>
            <person name="Friedrich D."/>
            <person name="Gadbois L."/>
            <person name="Gearin G."/>
            <person name="Gearin C.R."/>
            <person name="Giannoukos G."/>
            <person name="Goode T."/>
            <person name="Graham J."/>
            <person name="Grandbois E."/>
            <person name="Grewal S."/>
            <person name="Gyaltsen K."/>
            <person name="Hafez N."/>
            <person name="Hagos B."/>
            <person name="Hall J."/>
            <person name="Henson C."/>
            <person name="Hollinger A."/>
            <person name="Honan T."/>
            <person name="Huard M.D."/>
            <person name="Hughes L."/>
            <person name="Hurhula B."/>
            <person name="Husby M.E."/>
            <person name="Kamat A."/>
            <person name="Kanga B."/>
            <person name="Kashin S."/>
            <person name="Khazanovich D."/>
            <person name="Kisner P."/>
            <person name="Lance K."/>
            <person name="Lara M."/>
            <person name="Lee W."/>
            <person name="Lennon N."/>
            <person name="Letendre F."/>
            <person name="LeVine R."/>
            <person name="Lipovsky A."/>
            <person name="Liu X."/>
            <person name="Liu J."/>
            <person name="Liu S."/>
            <person name="Lokyitsang T."/>
            <person name="Lokyitsang Y."/>
            <person name="Lubonja R."/>
            <person name="Lui A."/>
            <person name="MacDonald P."/>
            <person name="Magnisalis V."/>
            <person name="Maru K."/>
            <person name="Matthews C."/>
            <person name="McCusker W."/>
            <person name="McDonough S."/>
            <person name="Mehta T."/>
            <person name="Meldrim J."/>
            <person name="Meneus L."/>
            <person name="Mihai O."/>
            <person name="Mihalev A."/>
            <person name="Mihova T."/>
            <person name="Mittelman R."/>
            <person name="Mlenga V."/>
            <person name="Montmayeur A."/>
            <person name="Mulrain L."/>
            <person name="Navidi A."/>
            <person name="Naylor J."/>
            <person name="Negash T."/>
            <person name="Nguyen T."/>
            <person name="Nguyen N."/>
            <person name="Nicol R."/>
            <person name="Norbu C."/>
            <person name="Norbu N."/>
            <person name="Novod N."/>
            <person name="O'Neill B."/>
            <person name="Osman S."/>
            <person name="Markiewicz E."/>
            <person name="Oyono O.L."/>
            <person name="Patti C."/>
            <person name="Phunkhang P."/>
            <person name="Pierre F."/>
            <person name="Priest M."/>
            <person name="Raghuraman S."/>
            <person name="Rege F."/>
            <person name="Reyes R."/>
            <person name="Rise C."/>
            <person name="Rogov P."/>
            <person name="Ross K."/>
            <person name="Ryan E."/>
            <person name="Settipalli S."/>
            <person name="Shea T."/>
            <person name="Sherpa N."/>
            <person name="Shi L."/>
            <person name="Shih D."/>
            <person name="Sparrow T."/>
            <person name="Spaulding J."/>
            <person name="Stalker J."/>
            <person name="Stange-Thomann N."/>
            <person name="Stavropoulos S."/>
            <person name="Stone C."/>
            <person name="Strader C."/>
            <person name="Tesfaye S."/>
            <person name="Thomson T."/>
            <person name="Thoulutsang Y."/>
            <person name="Thoulutsang D."/>
            <person name="Topham K."/>
            <person name="Topping I."/>
            <person name="Tsamla T."/>
            <person name="Vassiliev H."/>
            <person name="Vo A."/>
            <person name="Wangchuk T."/>
            <person name="Wangdi T."/>
            <person name="Weiand M."/>
            <person name="Wilkinson J."/>
            <person name="Wilson A."/>
            <person name="Yadav S."/>
            <person name="Young G."/>
            <person name="Yu Q."/>
            <person name="Zembek L."/>
            <person name="Zhong D."/>
            <person name="Zimmer A."/>
            <person name="Zwirko Z."/>
            <person name="Jaffe D.B."/>
            <person name="Alvarez P."/>
            <person name="Brockman W."/>
            <person name="Butler J."/>
            <person name="Chin C."/>
            <person name="Gnerre S."/>
            <person name="Grabherr M."/>
            <person name="Kleber M."/>
            <person name="Mauceli E."/>
            <person name="MacCallum I."/>
        </authorList>
    </citation>
    <scope>NUCLEOTIDE SEQUENCE [LARGE SCALE GENOMIC DNA]</scope>
    <source>
        <strain evidence="2">MSH-3 / Tucson 14011-0111.49</strain>
    </source>
</reference>
<feature type="non-terminal residue" evidence="1">
    <location>
        <position position="1"/>
    </location>
</feature>
<evidence type="ECO:0000313" key="2">
    <source>
        <dbReference type="Proteomes" id="UP000008744"/>
    </source>
</evidence>
<name>B4H6R3_DROPE</name>
<proteinExistence type="predicted"/>
<dbReference type="EMBL" id="CH479215">
    <property type="protein sequence ID" value="EDW33501.1"/>
    <property type="molecule type" value="Genomic_DNA"/>
</dbReference>
<organism evidence="2">
    <name type="scientific">Drosophila persimilis</name>
    <name type="common">Fruit fly</name>
    <dbReference type="NCBI Taxonomy" id="7234"/>
    <lineage>
        <taxon>Eukaryota</taxon>
        <taxon>Metazoa</taxon>
        <taxon>Ecdysozoa</taxon>
        <taxon>Arthropoda</taxon>
        <taxon>Hexapoda</taxon>
        <taxon>Insecta</taxon>
        <taxon>Pterygota</taxon>
        <taxon>Neoptera</taxon>
        <taxon>Endopterygota</taxon>
        <taxon>Diptera</taxon>
        <taxon>Brachycera</taxon>
        <taxon>Muscomorpha</taxon>
        <taxon>Ephydroidea</taxon>
        <taxon>Drosophilidae</taxon>
        <taxon>Drosophila</taxon>
        <taxon>Sophophora</taxon>
    </lineage>
</organism>
<dbReference type="OMA" id="FPMEPYT"/>
<sequence>PKKAKKTRINVHGYGIGNGIDNGTTTATATTTATNAQERGPEEVSAKESFSRQSSCQFAFDINPYFPLIFDPYVASKYGSQVRERKIDRCLKQLQEALKGTDK</sequence>
<dbReference type="AlphaFoldDB" id="B4H6R3"/>
<dbReference type="Proteomes" id="UP000008744">
    <property type="component" value="Unassembled WGS sequence"/>
</dbReference>